<dbReference type="GO" id="GO:0004497">
    <property type="term" value="F:monooxygenase activity"/>
    <property type="evidence" value="ECO:0007669"/>
    <property type="project" value="UniProtKB-KW"/>
</dbReference>
<keyword evidence="2" id="KW-0503">Monooxygenase</keyword>
<keyword evidence="1" id="KW-0812">Transmembrane</keyword>
<keyword evidence="1" id="KW-1133">Transmembrane helix</keyword>
<comment type="caution">
    <text evidence="2">The sequence shown here is derived from an EMBL/GenBank/DDBJ whole genome shotgun (WGS) entry which is preliminary data.</text>
</comment>
<feature type="transmembrane region" description="Helical" evidence="1">
    <location>
        <begin position="523"/>
        <end position="542"/>
    </location>
</feature>
<dbReference type="Proteomes" id="UP000442535">
    <property type="component" value="Unassembled WGS sequence"/>
</dbReference>
<organism evidence="2 3">
    <name type="scientific">Mobiluncus porci</name>
    <dbReference type="NCBI Taxonomy" id="2652278"/>
    <lineage>
        <taxon>Bacteria</taxon>
        <taxon>Bacillati</taxon>
        <taxon>Actinomycetota</taxon>
        <taxon>Actinomycetes</taxon>
        <taxon>Actinomycetales</taxon>
        <taxon>Actinomycetaceae</taxon>
        <taxon>Mobiluncus</taxon>
    </lineage>
</organism>
<dbReference type="InterPro" id="IPR046671">
    <property type="entry name" value="DUF6541"/>
</dbReference>
<proteinExistence type="predicted"/>
<feature type="transmembrane region" description="Helical" evidence="1">
    <location>
        <begin position="416"/>
        <end position="439"/>
    </location>
</feature>
<evidence type="ECO:0000256" key="1">
    <source>
        <dbReference type="SAM" id="Phobius"/>
    </source>
</evidence>
<evidence type="ECO:0000313" key="2">
    <source>
        <dbReference type="EMBL" id="MST50047.1"/>
    </source>
</evidence>
<feature type="transmembrane region" description="Helical" evidence="1">
    <location>
        <begin position="451"/>
        <end position="470"/>
    </location>
</feature>
<feature type="transmembrane region" description="Helical" evidence="1">
    <location>
        <begin position="6"/>
        <end position="29"/>
    </location>
</feature>
<dbReference type="Pfam" id="PF20176">
    <property type="entry name" value="DUF6541"/>
    <property type="match status" value="2"/>
</dbReference>
<name>A0A7K0K3I7_9ACTO</name>
<dbReference type="AlphaFoldDB" id="A0A7K0K3I7"/>
<keyword evidence="1" id="KW-0472">Membrane</keyword>
<keyword evidence="2" id="KW-0560">Oxidoreductase</keyword>
<accession>A0A7K0K3I7</accession>
<feature type="transmembrane region" description="Helical" evidence="1">
    <location>
        <begin position="366"/>
        <end position="384"/>
    </location>
</feature>
<feature type="transmembrane region" description="Helical" evidence="1">
    <location>
        <begin position="61"/>
        <end position="83"/>
    </location>
</feature>
<keyword evidence="3" id="KW-1185">Reference proteome</keyword>
<feature type="transmembrane region" description="Helical" evidence="1">
    <location>
        <begin position="104"/>
        <end position="122"/>
    </location>
</feature>
<evidence type="ECO:0000313" key="3">
    <source>
        <dbReference type="Proteomes" id="UP000442535"/>
    </source>
</evidence>
<protein>
    <submittedName>
        <fullName evidence="2">Beta-carotene 15,15'-monooxygenase</fullName>
    </submittedName>
</protein>
<sequence>MEPFALLAAILLVLISLTLPGWLVAWGLGLQGALRAAVAPALSLGIWAGATWIAIGLQLPWRVWLALPLVALVVIPFVVGRLLTLRSGSKAVWPRVPRTSLPRGLWVVAGVCAAISVLPYLIGTRLGARVPQTWDVVFHLSAIRYTRETGSASPWIAFTQLNGGRQVYYPNIFHNIVALLPVSPVAVFEAMMIAVLVLWPLIIGAFTLQAMVTLRGASQSSFTMSGLAMLGAALGANFPANYVANLATPPYTLSLLATPGLVALAVSMHRLRPVTVRYPRSSKSAPSEDSPTSGALKQIQKRASSALLSSQLAPWLALGIFVGLAGVVSTHPSSLFNLVLLLGVPVAVLTVRGWREWQAARSVKILLPLAVIAAVAGASWLVLIPRLRAMASFANPNQNLWTNTWRMFADYPKGPFNLGFGVSGALFSLAALYGLVTLLRAGRLGWLTSGFIVSWVFYLLAAGPVWPGYFLTTPWYLQFSRLAPLVLMCELPLASFGFVLLLERLEIKHLTSNRIRGPQWFTALLVVVLLVASLGGTNWGRFEVVEGAYNPQKIIRGTMLTGSERDFIHRQAETLPDDALIWAAPYNGSPFWWILEGKHVVFPSLSWPGGENLEVIRDLHDGIASEQTCNYFKKIGVTHYFVDTDKTAAGARSGDYAWLWREKNVSFRLPDNLLTKVAENPTNPQDLGGFVGQRLYKVNLDACAK</sequence>
<feature type="transmembrane region" description="Helical" evidence="1">
    <location>
        <begin position="482"/>
        <end position="502"/>
    </location>
</feature>
<reference evidence="2 3" key="1">
    <citation type="submission" date="2019-08" db="EMBL/GenBank/DDBJ databases">
        <title>In-depth cultivation of the pig gut microbiome towards novel bacterial diversity and tailored functional studies.</title>
        <authorList>
            <person name="Wylensek D."/>
            <person name="Hitch T.C.A."/>
            <person name="Clavel T."/>
        </authorList>
    </citation>
    <scope>NUCLEOTIDE SEQUENCE [LARGE SCALE GENOMIC DNA]</scope>
    <source>
        <strain evidence="2 3">RF-GAM-744-WT-7</strain>
    </source>
</reference>
<feature type="transmembrane region" description="Helical" evidence="1">
    <location>
        <begin position="334"/>
        <end position="354"/>
    </location>
</feature>
<gene>
    <name evidence="2" type="ORF">FYJ63_07340</name>
</gene>
<feature type="transmembrane region" description="Helical" evidence="1">
    <location>
        <begin position="306"/>
        <end position="328"/>
    </location>
</feature>
<feature type="transmembrane region" description="Helical" evidence="1">
    <location>
        <begin position="220"/>
        <end position="239"/>
    </location>
</feature>
<feature type="transmembrane region" description="Helical" evidence="1">
    <location>
        <begin position="251"/>
        <end position="271"/>
    </location>
</feature>
<dbReference type="RefSeq" id="WP_154545297.1">
    <property type="nucleotide sequence ID" value="NZ_VUMY01000012.1"/>
</dbReference>
<dbReference type="EMBL" id="VUMY01000012">
    <property type="protein sequence ID" value="MST50047.1"/>
    <property type="molecule type" value="Genomic_DNA"/>
</dbReference>
<feature type="transmembrane region" description="Helical" evidence="1">
    <location>
        <begin position="185"/>
        <end position="208"/>
    </location>
</feature>
<feature type="transmembrane region" description="Helical" evidence="1">
    <location>
        <begin position="36"/>
        <end position="55"/>
    </location>
</feature>